<dbReference type="SUPFAM" id="SSF75553">
    <property type="entry name" value="Smc hinge domain"/>
    <property type="match status" value="2"/>
</dbReference>
<evidence type="ECO:0000259" key="8">
    <source>
        <dbReference type="SMART" id="SM00968"/>
    </source>
</evidence>
<dbReference type="Pfam" id="PF06470">
    <property type="entry name" value="SMC_hinge"/>
    <property type="match status" value="2"/>
</dbReference>
<dbReference type="PIRSF" id="PIRSF005719">
    <property type="entry name" value="SMC"/>
    <property type="match status" value="1"/>
</dbReference>
<dbReference type="FunFam" id="3.40.50.300:FF:000901">
    <property type="entry name" value="Chromosome partition protein Smc"/>
    <property type="match status" value="1"/>
</dbReference>
<feature type="coiled-coil region" evidence="7">
    <location>
        <begin position="1193"/>
        <end position="1230"/>
    </location>
</feature>
<dbReference type="GO" id="GO:0030261">
    <property type="term" value="P:chromosome condensation"/>
    <property type="evidence" value="ECO:0007669"/>
    <property type="project" value="InterPro"/>
</dbReference>
<accession>A0A2S9XDY4</accession>
<proteinExistence type="inferred from homology"/>
<dbReference type="Proteomes" id="UP000237968">
    <property type="component" value="Unassembled WGS sequence"/>
</dbReference>
<dbReference type="PANTHER" id="PTHR43977">
    <property type="entry name" value="STRUCTURAL MAINTENANCE OF CHROMOSOMES PROTEIN 3"/>
    <property type="match status" value="1"/>
</dbReference>
<dbReference type="SMART" id="SM00968">
    <property type="entry name" value="SMC_hinge"/>
    <property type="match status" value="1"/>
</dbReference>
<dbReference type="InterPro" id="IPR003395">
    <property type="entry name" value="RecF/RecN/SMC_N"/>
</dbReference>
<dbReference type="InterPro" id="IPR011890">
    <property type="entry name" value="SMC_prok"/>
</dbReference>
<name>A0A2S9XDY4_9BACT</name>
<feature type="coiled-coil region" evidence="7">
    <location>
        <begin position="870"/>
        <end position="1051"/>
    </location>
</feature>
<comment type="domain">
    <text evidence="7">Contains large globular domains required for ATP hydrolysis at each terminus and a third globular domain forming a flexible hinge near the middle of the molecule. These domains are separated by coiled-coil structures.</text>
</comment>
<feature type="coiled-coil region" evidence="7">
    <location>
        <begin position="1094"/>
        <end position="1142"/>
    </location>
</feature>
<dbReference type="GO" id="GO:0003677">
    <property type="term" value="F:DNA binding"/>
    <property type="evidence" value="ECO:0007669"/>
    <property type="project" value="UniProtKB-UniRule"/>
</dbReference>
<keyword evidence="3 7" id="KW-0547">Nucleotide-binding</keyword>
<dbReference type="OrthoDB" id="9808768at2"/>
<gene>
    <name evidence="9" type="primary">smc_4</name>
    <name evidence="7" type="synonym">smc</name>
    <name evidence="9" type="ORF">ENSA5_58860</name>
</gene>
<dbReference type="RefSeq" id="WP_106395083.1">
    <property type="nucleotide sequence ID" value="NZ_PVNK01000259.1"/>
</dbReference>
<dbReference type="GO" id="GO:0005737">
    <property type="term" value="C:cytoplasm"/>
    <property type="evidence" value="ECO:0007669"/>
    <property type="project" value="UniProtKB-SubCell"/>
</dbReference>
<evidence type="ECO:0000256" key="1">
    <source>
        <dbReference type="ARBA" id="ARBA00004496"/>
    </source>
</evidence>
<comment type="similarity">
    <text evidence="7">Belongs to the SMC family.</text>
</comment>
<reference evidence="9 10" key="1">
    <citation type="submission" date="2018-03" db="EMBL/GenBank/DDBJ databases">
        <title>Draft Genome Sequences of the Obligatory Marine Myxobacteria Enhygromyxa salina SWB005.</title>
        <authorList>
            <person name="Poehlein A."/>
            <person name="Moghaddam J.A."/>
            <person name="Harms H."/>
            <person name="Alanjari M."/>
            <person name="Koenig G.M."/>
            <person name="Daniel R."/>
            <person name="Schaeberle T.F."/>
        </authorList>
    </citation>
    <scope>NUCLEOTIDE SEQUENCE [LARGE SCALE GENOMIC DNA]</scope>
    <source>
        <strain evidence="9 10">SWB005</strain>
    </source>
</reference>
<keyword evidence="4 7" id="KW-0067">ATP-binding</keyword>
<organism evidence="9 10">
    <name type="scientific">Enhygromyxa salina</name>
    <dbReference type="NCBI Taxonomy" id="215803"/>
    <lineage>
        <taxon>Bacteria</taxon>
        <taxon>Pseudomonadati</taxon>
        <taxon>Myxococcota</taxon>
        <taxon>Polyangia</taxon>
        <taxon>Nannocystales</taxon>
        <taxon>Nannocystaceae</taxon>
        <taxon>Enhygromyxa</taxon>
    </lineage>
</organism>
<keyword evidence="6 7" id="KW-0238">DNA-binding</keyword>
<feature type="domain" description="SMC hinge" evidence="8">
    <location>
        <begin position="551"/>
        <end position="827"/>
    </location>
</feature>
<dbReference type="GO" id="GO:0007062">
    <property type="term" value="P:sister chromatid cohesion"/>
    <property type="evidence" value="ECO:0007669"/>
    <property type="project" value="InterPro"/>
</dbReference>
<dbReference type="Pfam" id="PF02463">
    <property type="entry name" value="SMC_N"/>
    <property type="match status" value="1"/>
</dbReference>
<dbReference type="InterPro" id="IPR036277">
    <property type="entry name" value="SMC_hinge_sf"/>
</dbReference>
<dbReference type="InterPro" id="IPR024704">
    <property type="entry name" value="SMC"/>
</dbReference>
<evidence type="ECO:0000256" key="3">
    <source>
        <dbReference type="ARBA" id="ARBA00022741"/>
    </source>
</evidence>
<dbReference type="GO" id="GO:0005524">
    <property type="term" value="F:ATP binding"/>
    <property type="evidence" value="ECO:0007669"/>
    <property type="project" value="UniProtKB-UniRule"/>
</dbReference>
<comment type="subcellular location">
    <subcellularLocation>
        <location evidence="1 7">Cytoplasm</location>
    </subcellularLocation>
</comment>
<sequence length="1387" mass="152414">MRIKTIEVVGFKSFADRTVVTLDDHVTAVIGPNGCGKSNIVDAMRWCLGEQRAKHLRGGGMSDVIFAGSSTRGPAGMAEVTIVFENSGDSPGAYLKFAEIAVTRRLYRDGTSEYLINKVPCRLRDINDMLMGRGISAKSGYSIIEQGRVGQIVTSKPENRRQVIDEAAGITKFKHQKVQAQRKIEQTRQNLLRVTDVIGELEGRLGTLKRQAQKAERYKRYRTELRDLELWHASHKLLELRATARVLEQRRAQLDERVEDLRHDSAAREARLEAERVALREVEAELSREQEALYELENRIQLIEQDRRFKLQEQEGLRRSSDHSRAERDAVVRGLEGLSAELVEVEEQRATLGEGGGEQGLEAQVERLGFELDETAASLRSERELLDRCRSEWATAQQRSATLEATILSRTESVIELRERVEAMAHDAAALEQSTDSDSSRLDEVQAQLATAEQQLETVRARRQALDRERVELRERLRSAEVEVETARKELLRARSRLQSLEEIQTRYQACQSGVQVVMEHREALAEVGAQLSASAGLSGPEAGGSALGRPSVHGIMADFITAPAHLESAVSAVLGDRLQGVVVDAPVTGASGVELLKQLREGRTTFLPMSYGLDAGVERAAEREGRPLGWRAPERGTGGSIEVVDLRAEIEAEGVAGEAEGVAGEAEGVAGEAEGVAGEAEGVAGEADGVAGEADLVAGEAEPVAPEGDRGVGEAGPAAGEVAAADLSGEVAGPSADAGDAPSATVVEPGAEAAGGELAVRQVAVALPPELAAPAPDPLAALRDLEGVVGRLSELVEVEPELRDLVELLLGETVVVDQLSRALELWHGLRRELPARARVPHTLVTLDGDRIEPTGVVVGGSTDAIDSALLQQKREIGELQTIVAELEATFESAQQRRQGLAERLDEVERGREIGETEVLEAEKARIAASREVSAIEEARARLDRQLEQLTRGRADLEATLDQRQSERIVLEEELVSLRERTPELDAEAEALEQRVEVLTEARERVSGQLTEVKVALASWQEQRNALASTAKRLTKQVASERERARRLGEAADEADVRVVELGTEIETMAEEHAVLLEQHKVRTAAKHDAAEAHDAAVLRVDELELSIRSLRQQHEEQREQLQEVELGLRELVLERQHLETDIRDRFDADLRTLLVDFHDRGLATQTEHERVRELKRILSRMGEVNLTAIAEYEEVAERYEYLTTQRQDLEDATLQLQEAIDRIDATTKERFAETFVAVNEMFQRLFPRLFNGGQAKLVLTDPNDMLTTGVDILAQPPGKKVSSLELLSGGEKALTAVSLIFGIFLIKSSPFCLLDEVDAPLDEANVGRFSDLVAELAQGTQFIIITHNKRTMEIADRLYGVTMQQRGVSKLVSVNMRRAVSVAQMS</sequence>
<comment type="caution">
    <text evidence="9">The sequence shown here is derived from an EMBL/GenBank/DDBJ whole genome shotgun (WGS) entry which is preliminary data.</text>
</comment>
<dbReference type="EMBL" id="PVNK01000259">
    <property type="protein sequence ID" value="PRP91076.1"/>
    <property type="molecule type" value="Genomic_DNA"/>
</dbReference>
<dbReference type="GO" id="GO:0005694">
    <property type="term" value="C:chromosome"/>
    <property type="evidence" value="ECO:0007669"/>
    <property type="project" value="InterPro"/>
</dbReference>
<protein>
    <recommendedName>
        <fullName evidence="7">Chromosome partition protein Smc</fullName>
    </recommendedName>
</protein>
<evidence type="ECO:0000256" key="6">
    <source>
        <dbReference type="ARBA" id="ARBA00023125"/>
    </source>
</evidence>
<dbReference type="CDD" id="cd03278">
    <property type="entry name" value="ABC_SMC_barmotin"/>
    <property type="match status" value="1"/>
</dbReference>
<dbReference type="Gene3D" id="3.40.50.300">
    <property type="entry name" value="P-loop containing nucleotide triphosphate hydrolases"/>
    <property type="match status" value="2"/>
</dbReference>
<dbReference type="GO" id="GO:0007059">
    <property type="term" value="P:chromosome segregation"/>
    <property type="evidence" value="ECO:0007669"/>
    <property type="project" value="UniProtKB-UniRule"/>
</dbReference>
<keyword evidence="10" id="KW-1185">Reference proteome</keyword>
<dbReference type="Gene3D" id="1.20.1060.20">
    <property type="match status" value="2"/>
</dbReference>
<dbReference type="InterPro" id="IPR010935">
    <property type="entry name" value="SMC_hinge"/>
</dbReference>
<dbReference type="GO" id="GO:0016887">
    <property type="term" value="F:ATP hydrolysis activity"/>
    <property type="evidence" value="ECO:0007669"/>
    <property type="project" value="InterPro"/>
</dbReference>
<dbReference type="InterPro" id="IPR027417">
    <property type="entry name" value="P-loop_NTPase"/>
</dbReference>
<comment type="function">
    <text evidence="7">Required for chromosome condensation and partitioning.</text>
</comment>
<evidence type="ECO:0000256" key="5">
    <source>
        <dbReference type="ARBA" id="ARBA00023054"/>
    </source>
</evidence>
<dbReference type="HAMAP" id="MF_01894">
    <property type="entry name" value="Smc_prok"/>
    <property type="match status" value="1"/>
</dbReference>
<comment type="subunit">
    <text evidence="7">Homodimer.</text>
</comment>
<dbReference type="Gene3D" id="3.30.70.1620">
    <property type="match status" value="1"/>
</dbReference>
<dbReference type="GO" id="GO:0006260">
    <property type="term" value="P:DNA replication"/>
    <property type="evidence" value="ECO:0007669"/>
    <property type="project" value="UniProtKB-UniRule"/>
</dbReference>
<evidence type="ECO:0000313" key="10">
    <source>
        <dbReference type="Proteomes" id="UP000237968"/>
    </source>
</evidence>
<dbReference type="SUPFAM" id="SSF52540">
    <property type="entry name" value="P-loop containing nucleoside triphosphate hydrolases"/>
    <property type="match status" value="1"/>
</dbReference>
<feature type="binding site" evidence="7">
    <location>
        <begin position="32"/>
        <end position="39"/>
    </location>
    <ligand>
        <name>ATP</name>
        <dbReference type="ChEBI" id="CHEBI:30616"/>
    </ligand>
</feature>
<keyword evidence="5 7" id="KW-0175">Coiled coil</keyword>
<evidence type="ECO:0000256" key="4">
    <source>
        <dbReference type="ARBA" id="ARBA00022840"/>
    </source>
</evidence>
<evidence type="ECO:0000313" key="9">
    <source>
        <dbReference type="EMBL" id="PRP91076.1"/>
    </source>
</evidence>
<keyword evidence="2 7" id="KW-0963">Cytoplasm</keyword>
<feature type="coiled-coil region" evidence="7">
    <location>
        <begin position="170"/>
        <end position="306"/>
    </location>
</feature>
<evidence type="ECO:0000256" key="7">
    <source>
        <dbReference type="HAMAP-Rule" id="MF_01894"/>
    </source>
</evidence>
<evidence type="ECO:0000256" key="2">
    <source>
        <dbReference type="ARBA" id="ARBA00022490"/>
    </source>
</evidence>
<feature type="coiled-coil region" evidence="7">
    <location>
        <begin position="414"/>
        <end position="504"/>
    </location>
</feature>